<organism evidence="9 10">
    <name type="scientific">Roseimaritima multifibrata</name>
    <dbReference type="NCBI Taxonomy" id="1930274"/>
    <lineage>
        <taxon>Bacteria</taxon>
        <taxon>Pseudomonadati</taxon>
        <taxon>Planctomycetota</taxon>
        <taxon>Planctomycetia</taxon>
        <taxon>Pirellulales</taxon>
        <taxon>Pirellulaceae</taxon>
        <taxon>Roseimaritima</taxon>
    </lineage>
</organism>
<keyword evidence="10" id="KW-1185">Reference proteome</keyword>
<dbReference type="InterPro" id="IPR015500">
    <property type="entry name" value="Peptidase_S8_subtilisin-rel"/>
</dbReference>
<comment type="similarity">
    <text evidence="1 6">Belongs to the peptidase S8 family.</text>
</comment>
<dbReference type="AlphaFoldDB" id="A0A517MIX7"/>
<keyword evidence="4 6" id="KW-0720">Serine protease</keyword>
<evidence type="ECO:0000256" key="1">
    <source>
        <dbReference type="ARBA" id="ARBA00011073"/>
    </source>
</evidence>
<sequence>MTLNPIRVSQGKRPRQSADCGERRSRHPSDASSDQGLALDLEHLGLGEFDGTVIYVHGIANKPVASILKCQWDRALFGTGMGQRSRMVYWVNRDRYPDPYQSTCNDADYSEGIELDYREESLSDDNEASRLAMADRQAKELVSRLGSRIAEDEKPAISDSLLSLAKRIDRCSERQDSSAHAEAIPLPRWARDRITRLFTRYLLNDVHDYFFDREKQREIDETFCNRMIGGGPFIVIGHSLGSVIAYKNLCETEDLDRHDVRLFLTLGSPLGLQEVQDYLKDALRKNDLEKPVCVKNWINMADRLDPVAADPRIANDIDRSIFDQAIANEDRPRHPHSATGYLRHPDCQEYVRRVVGASFAQPISLFSIARDLTDQIENSLKPSGKHSAVAGGERHPVLIELIERDDDGMEGAKDRLLVEIEKVIGSESFATIQFTHLRRYLAAELTSLQIECLGPILKCQQSGRIWSNSEKLSLSSGPAIAREDPIQSAAAARVYGADGTNIHWAVLDTGIEPNHPHFQTHDNIVAKWDCTHHGPEIDSVEHDPIDRHGHGTHVAAIIAGSVQLGVDRRTARDGVAPATRLHSYKVLGAGGRGRDSYIIRALDHIASVNDAASRNVIHGVNLSLGGPFDPETYGCGHSPICRELRRLWRQGVLVVVAAGNAGFAELQSSRGSLRANLDLSIGDPANLEEAIAVGSVHLANPLTYGTSFFSSRGPTADGRQKPDVVAPGERVPSANYGYRSGNDYIELSGTSMAAPHVSGLLAAFLSQRRELIGEPDQVKRILLENCTSLKRDPYVQGAGLPNLVRMLLAT</sequence>
<evidence type="ECO:0000259" key="8">
    <source>
        <dbReference type="Pfam" id="PF00082"/>
    </source>
</evidence>
<dbReference type="KEGG" id="rml:FF011L_35280"/>
<dbReference type="CDD" id="cd07487">
    <property type="entry name" value="Peptidases_S8_1"/>
    <property type="match status" value="1"/>
</dbReference>
<evidence type="ECO:0000256" key="6">
    <source>
        <dbReference type="PROSITE-ProRule" id="PRU01240"/>
    </source>
</evidence>
<dbReference type="Pfam" id="PF00082">
    <property type="entry name" value="Peptidase_S8"/>
    <property type="match status" value="1"/>
</dbReference>
<dbReference type="InterPro" id="IPR050131">
    <property type="entry name" value="Peptidase_S8_subtilisin-like"/>
</dbReference>
<dbReference type="PROSITE" id="PS51892">
    <property type="entry name" value="SUBTILASE"/>
    <property type="match status" value="1"/>
</dbReference>
<feature type="active site" description="Charge relay system" evidence="5 6">
    <location>
        <position position="751"/>
    </location>
</feature>
<dbReference type="PROSITE" id="PS00138">
    <property type="entry name" value="SUBTILASE_SER"/>
    <property type="match status" value="1"/>
</dbReference>
<dbReference type="InterPro" id="IPR036852">
    <property type="entry name" value="Peptidase_S8/S53_dom_sf"/>
</dbReference>
<evidence type="ECO:0000256" key="5">
    <source>
        <dbReference type="PIRSR" id="PIRSR615500-1"/>
    </source>
</evidence>
<reference evidence="9 10" key="1">
    <citation type="submission" date="2019-02" db="EMBL/GenBank/DDBJ databases">
        <title>Deep-cultivation of Planctomycetes and their phenomic and genomic characterization uncovers novel biology.</title>
        <authorList>
            <person name="Wiegand S."/>
            <person name="Jogler M."/>
            <person name="Boedeker C."/>
            <person name="Pinto D."/>
            <person name="Vollmers J."/>
            <person name="Rivas-Marin E."/>
            <person name="Kohn T."/>
            <person name="Peeters S.H."/>
            <person name="Heuer A."/>
            <person name="Rast P."/>
            <person name="Oberbeckmann S."/>
            <person name="Bunk B."/>
            <person name="Jeske O."/>
            <person name="Meyerdierks A."/>
            <person name="Storesund J.E."/>
            <person name="Kallscheuer N."/>
            <person name="Luecker S."/>
            <person name="Lage O.M."/>
            <person name="Pohl T."/>
            <person name="Merkel B.J."/>
            <person name="Hornburger P."/>
            <person name="Mueller R.-W."/>
            <person name="Bruemmer F."/>
            <person name="Labrenz M."/>
            <person name="Spormann A.M."/>
            <person name="Op den Camp H."/>
            <person name="Overmann J."/>
            <person name="Amann R."/>
            <person name="Jetten M.S.M."/>
            <person name="Mascher T."/>
            <person name="Medema M.H."/>
            <person name="Devos D.P."/>
            <person name="Kaster A.-K."/>
            <person name="Ovreas L."/>
            <person name="Rohde M."/>
            <person name="Galperin M.Y."/>
            <person name="Jogler C."/>
        </authorList>
    </citation>
    <scope>NUCLEOTIDE SEQUENCE [LARGE SCALE GENOMIC DNA]</scope>
    <source>
        <strain evidence="9 10">FF011L</strain>
    </source>
</reference>
<keyword evidence="2 6" id="KW-0645">Protease</keyword>
<accession>A0A517MIX7</accession>
<evidence type="ECO:0000256" key="3">
    <source>
        <dbReference type="ARBA" id="ARBA00022801"/>
    </source>
</evidence>
<feature type="active site" description="Charge relay system" evidence="5 6">
    <location>
        <position position="550"/>
    </location>
</feature>
<dbReference type="SUPFAM" id="SSF53474">
    <property type="entry name" value="alpha/beta-Hydrolases"/>
    <property type="match status" value="1"/>
</dbReference>
<dbReference type="Gene3D" id="3.40.50.200">
    <property type="entry name" value="Peptidase S8/S53 domain"/>
    <property type="match status" value="1"/>
</dbReference>
<evidence type="ECO:0000256" key="2">
    <source>
        <dbReference type="ARBA" id="ARBA00022670"/>
    </source>
</evidence>
<proteinExistence type="inferred from homology"/>
<evidence type="ECO:0000313" key="9">
    <source>
        <dbReference type="EMBL" id="QDS94747.1"/>
    </source>
</evidence>
<dbReference type="GO" id="GO:0004252">
    <property type="term" value="F:serine-type endopeptidase activity"/>
    <property type="evidence" value="ECO:0007669"/>
    <property type="project" value="UniProtKB-UniRule"/>
</dbReference>
<feature type="region of interest" description="Disordered" evidence="7">
    <location>
        <begin position="1"/>
        <end position="35"/>
    </location>
</feature>
<name>A0A517MIX7_9BACT</name>
<dbReference type="InterPro" id="IPR000209">
    <property type="entry name" value="Peptidase_S8/S53_dom"/>
</dbReference>
<evidence type="ECO:0000256" key="4">
    <source>
        <dbReference type="ARBA" id="ARBA00022825"/>
    </source>
</evidence>
<feature type="active site" description="Charge relay system" evidence="5 6">
    <location>
        <position position="508"/>
    </location>
</feature>
<dbReference type="GO" id="GO:0006508">
    <property type="term" value="P:proteolysis"/>
    <property type="evidence" value="ECO:0007669"/>
    <property type="project" value="UniProtKB-KW"/>
</dbReference>
<dbReference type="PANTHER" id="PTHR43806">
    <property type="entry name" value="PEPTIDASE S8"/>
    <property type="match status" value="1"/>
</dbReference>
<dbReference type="InterPro" id="IPR023828">
    <property type="entry name" value="Peptidase_S8_Ser-AS"/>
</dbReference>
<feature type="domain" description="Peptidase S8/S53" evidence="8">
    <location>
        <begin position="502"/>
        <end position="792"/>
    </location>
</feature>
<protein>
    <submittedName>
        <fullName evidence="9">Subtilisin DY</fullName>
        <ecNumber evidence="9">3.4.21.62</ecNumber>
    </submittedName>
</protein>
<dbReference type="InterPro" id="IPR029058">
    <property type="entry name" value="AB_hydrolase_fold"/>
</dbReference>
<evidence type="ECO:0000256" key="7">
    <source>
        <dbReference type="SAM" id="MobiDB-lite"/>
    </source>
</evidence>
<dbReference type="Proteomes" id="UP000320672">
    <property type="component" value="Chromosome"/>
</dbReference>
<gene>
    <name evidence="9" type="primary">apr</name>
    <name evidence="9" type="ORF">FF011L_35280</name>
</gene>
<dbReference type="SUPFAM" id="SSF52743">
    <property type="entry name" value="Subtilisin-like"/>
    <property type="match status" value="1"/>
</dbReference>
<feature type="compositionally biased region" description="Basic and acidic residues" evidence="7">
    <location>
        <begin position="20"/>
        <end position="29"/>
    </location>
</feature>
<dbReference type="OrthoDB" id="9798386at2"/>
<dbReference type="PANTHER" id="PTHR43806:SF11">
    <property type="entry name" value="CEREVISIN-RELATED"/>
    <property type="match status" value="1"/>
</dbReference>
<dbReference type="EMBL" id="CP036262">
    <property type="protein sequence ID" value="QDS94747.1"/>
    <property type="molecule type" value="Genomic_DNA"/>
</dbReference>
<evidence type="ECO:0000313" key="10">
    <source>
        <dbReference type="Proteomes" id="UP000320672"/>
    </source>
</evidence>
<dbReference type="PRINTS" id="PR00723">
    <property type="entry name" value="SUBTILISIN"/>
</dbReference>
<dbReference type="EC" id="3.4.21.62" evidence="9"/>
<keyword evidence="3 6" id="KW-0378">Hydrolase</keyword>